<feature type="compositionally biased region" description="Low complexity" evidence="1">
    <location>
        <begin position="119"/>
        <end position="134"/>
    </location>
</feature>
<feature type="compositionally biased region" description="Low complexity" evidence="1">
    <location>
        <begin position="142"/>
        <end position="154"/>
    </location>
</feature>
<dbReference type="EMBL" id="JABANP010000011">
    <property type="protein sequence ID" value="KAF4696390.1"/>
    <property type="molecule type" value="Genomic_DNA"/>
</dbReference>
<evidence type="ECO:0000313" key="2">
    <source>
        <dbReference type="EMBL" id="KAF4696390.1"/>
    </source>
</evidence>
<evidence type="ECO:0000313" key="3">
    <source>
        <dbReference type="Proteomes" id="UP000541610"/>
    </source>
</evidence>
<dbReference type="AlphaFoldDB" id="A0A7J6PLC5"/>
<sequence>MALRSKDADFENFCAQAKSLMGNDLDQDWLLEMWSGADGDLNRALNHVLDSPEDKIKRTGGGHKPSSTAAPPPPPPKSPKKKKHHKTSAPPPAPAPAWDDEYDDPFFQTPVPAAPPAAPAQAALPSTATTAAAPQPAPPATAPAMQQGYQQQPMPQQPGYPPQPQMMPSQPGMYYTGLQQPMNTMPNMSMPPQTVPGMMTMPTQPAMGPPSTMPAQQQPMGPMNPQGLQTQQQMMFVRVRVVVTNFHRTYSPRICFSDFAAMVVTPLFQIQSQQQQLLVNLKYQLDTVLANPAMLQNPMLMQQLYDTMSNALEAPATTLHLSEKARQNEQTAQFIQMMQAQISQMLGNPQVAANPQLLQHLNTQMNQLRLITMQHVASQNMLANPATSLSLTSPLLDKSLGFMSTPDLKEALADLSDSDDEDEESDGEWWKGKSSSSKKSKKPDSTPDLSATNPFNEPEGEDEVDDEIAAKKKDRRKGKKRTSSAKKIDKLIRKIGLGQAPVVATGHPQSSGMMMPQTTPMGGYYPGYNGLPQQGSAHNFEHDVSRELPDT</sequence>
<feature type="region of interest" description="Disordered" evidence="1">
    <location>
        <begin position="414"/>
        <end position="488"/>
    </location>
</feature>
<evidence type="ECO:0000256" key="1">
    <source>
        <dbReference type="SAM" id="MobiDB-lite"/>
    </source>
</evidence>
<proteinExistence type="predicted"/>
<comment type="caution">
    <text evidence="2">The sequence shown here is derived from an EMBL/GenBank/DDBJ whole genome shotgun (WGS) entry which is preliminary data.</text>
</comment>
<reference evidence="2 3" key="1">
    <citation type="submission" date="2020-04" db="EMBL/GenBank/DDBJ databases">
        <title>Perkinsus olseni comparative genomics.</title>
        <authorList>
            <person name="Bogema D.R."/>
        </authorList>
    </citation>
    <scope>NUCLEOTIDE SEQUENCE [LARGE SCALE GENOMIC DNA]</scope>
    <source>
        <strain evidence="2">00978-12</strain>
    </source>
</reference>
<feature type="region of interest" description="Disordered" evidence="1">
    <location>
        <begin position="48"/>
        <end position="173"/>
    </location>
</feature>
<dbReference type="OrthoDB" id="449443at2759"/>
<feature type="compositionally biased region" description="Acidic residues" evidence="1">
    <location>
        <begin position="416"/>
        <end position="427"/>
    </location>
</feature>
<feature type="region of interest" description="Disordered" evidence="1">
    <location>
        <begin position="524"/>
        <end position="551"/>
    </location>
</feature>
<feature type="compositionally biased region" description="Basic residues" evidence="1">
    <location>
        <begin position="78"/>
        <end position="87"/>
    </location>
</feature>
<organism evidence="2 3">
    <name type="scientific">Perkinsus olseni</name>
    <name type="common">Perkinsus atlanticus</name>
    <dbReference type="NCBI Taxonomy" id="32597"/>
    <lineage>
        <taxon>Eukaryota</taxon>
        <taxon>Sar</taxon>
        <taxon>Alveolata</taxon>
        <taxon>Perkinsozoa</taxon>
        <taxon>Perkinsea</taxon>
        <taxon>Perkinsida</taxon>
        <taxon>Perkinsidae</taxon>
        <taxon>Perkinsus</taxon>
    </lineage>
</organism>
<feature type="compositionally biased region" description="Acidic residues" evidence="1">
    <location>
        <begin position="458"/>
        <end position="467"/>
    </location>
</feature>
<feature type="compositionally biased region" description="Basic residues" evidence="1">
    <location>
        <begin position="472"/>
        <end position="484"/>
    </location>
</feature>
<dbReference type="Proteomes" id="UP000541610">
    <property type="component" value="Unassembled WGS sequence"/>
</dbReference>
<protein>
    <submittedName>
        <fullName evidence="2">Uncharacterized protein</fullName>
    </submittedName>
</protein>
<gene>
    <name evidence="2" type="ORF">FOZ60_000841</name>
</gene>
<accession>A0A7J6PLC5</accession>
<name>A0A7J6PLC5_PEROL</name>
<feature type="compositionally biased region" description="Basic and acidic residues" evidence="1">
    <location>
        <begin position="539"/>
        <end position="551"/>
    </location>
</feature>
<feature type="compositionally biased region" description="Pro residues" evidence="1">
    <location>
        <begin position="155"/>
        <end position="165"/>
    </location>
</feature>